<evidence type="ECO:0000313" key="2">
    <source>
        <dbReference type="Proteomes" id="UP001432027"/>
    </source>
</evidence>
<gene>
    <name evidence="1" type="ORF">PENTCL1PPCAC_695</name>
</gene>
<reference evidence="1" key="1">
    <citation type="submission" date="2023-10" db="EMBL/GenBank/DDBJ databases">
        <title>Genome assembly of Pristionchus species.</title>
        <authorList>
            <person name="Yoshida K."/>
            <person name="Sommer R.J."/>
        </authorList>
    </citation>
    <scope>NUCLEOTIDE SEQUENCE</scope>
    <source>
        <strain evidence="1">RS0144</strain>
    </source>
</reference>
<proteinExistence type="predicted"/>
<dbReference type="EMBL" id="BTSX01000001">
    <property type="protein sequence ID" value="GMS78520.1"/>
    <property type="molecule type" value="Genomic_DNA"/>
</dbReference>
<sequence length="115" mass="12329">LSLNTDTKYFIQFAVCYSTLDYSTLRSISPSTLLLSVHVRVGVVAVSVVVRVRITTVSTVAVVGGVGVLSVAEVLRGGFLHAESDEEKDEEEDAAVHGWSREGGTAAELCLLLQY</sequence>
<dbReference type="Proteomes" id="UP001432027">
    <property type="component" value="Unassembled WGS sequence"/>
</dbReference>
<keyword evidence="2" id="KW-1185">Reference proteome</keyword>
<dbReference type="AlphaFoldDB" id="A0AAV5S8V1"/>
<protein>
    <submittedName>
        <fullName evidence="1">Uncharacterized protein</fullName>
    </submittedName>
</protein>
<accession>A0AAV5S8V1</accession>
<evidence type="ECO:0000313" key="1">
    <source>
        <dbReference type="EMBL" id="GMS78520.1"/>
    </source>
</evidence>
<feature type="non-terminal residue" evidence="1">
    <location>
        <position position="1"/>
    </location>
</feature>
<name>A0AAV5S8V1_9BILA</name>
<comment type="caution">
    <text evidence="1">The sequence shown here is derived from an EMBL/GenBank/DDBJ whole genome shotgun (WGS) entry which is preliminary data.</text>
</comment>
<organism evidence="1 2">
    <name type="scientific">Pristionchus entomophagus</name>
    <dbReference type="NCBI Taxonomy" id="358040"/>
    <lineage>
        <taxon>Eukaryota</taxon>
        <taxon>Metazoa</taxon>
        <taxon>Ecdysozoa</taxon>
        <taxon>Nematoda</taxon>
        <taxon>Chromadorea</taxon>
        <taxon>Rhabditida</taxon>
        <taxon>Rhabditina</taxon>
        <taxon>Diplogasteromorpha</taxon>
        <taxon>Diplogasteroidea</taxon>
        <taxon>Neodiplogasteridae</taxon>
        <taxon>Pristionchus</taxon>
    </lineage>
</organism>
<feature type="non-terminal residue" evidence="1">
    <location>
        <position position="115"/>
    </location>
</feature>